<keyword evidence="2" id="KW-1185">Reference proteome</keyword>
<dbReference type="Proteomes" id="UP000011568">
    <property type="component" value="Unassembled WGS sequence"/>
</dbReference>
<proteinExistence type="predicted"/>
<name>M0MSD0_HALMO</name>
<evidence type="ECO:0000313" key="2">
    <source>
        <dbReference type="Proteomes" id="UP000011568"/>
    </source>
</evidence>
<protein>
    <submittedName>
        <fullName evidence="1">Uncharacterized protein</fullName>
    </submittedName>
</protein>
<organism evidence="1 2">
    <name type="scientific">Halococcus morrhuae DSM 1307</name>
    <dbReference type="NCBI Taxonomy" id="931277"/>
    <lineage>
        <taxon>Archaea</taxon>
        <taxon>Methanobacteriati</taxon>
        <taxon>Methanobacteriota</taxon>
        <taxon>Stenosarchaea group</taxon>
        <taxon>Halobacteria</taxon>
        <taxon>Halobacteriales</taxon>
        <taxon>Halococcaceae</taxon>
        <taxon>Halococcus</taxon>
    </lineage>
</organism>
<gene>
    <name evidence="1" type="ORF">C448_03176</name>
</gene>
<comment type="caution">
    <text evidence="1">The sequence shown here is derived from an EMBL/GenBank/DDBJ whole genome shotgun (WGS) entry which is preliminary data.</text>
</comment>
<dbReference type="AlphaFoldDB" id="M0MSD0"/>
<reference evidence="1 2" key="1">
    <citation type="journal article" date="2014" name="PLoS Genet.">
        <title>Phylogenetically driven sequencing of extremely halophilic archaea reveals strategies for static and dynamic osmo-response.</title>
        <authorList>
            <person name="Becker E.A."/>
            <person name="Seitzer P.M."/>
            <person name="Tritt A."/>
            <person name="Larsen D."/>
            <person name="Krusor M."/>
            <person name="Yao A.I."/>
            <person name="Wu D."/>
            <person name="Madern D."/>
            <person name="Eisen J.A."/>
            <person name="Darling A.E."/>
            <person name="Facciotti M.T."/>
        </authorList>
    </citation>
    <scope>NUCLEOTIDE SEQUENCE [LARGE SCALE GENOMIC DNA]</scope>
    <source>
        <strain evidence="1 2">DSM 1307</strain>
    </source>
</reference>
<dbReference type="EMBL" id="AOMC01000049">
    <property type="protein sequence ID" value="EMA48496.1"/>
    <property type="molecule type" value="Genomic_DNA"/>
</dbReference>
<accession>M0MSD0</accession>
<sequence length="152" mass="17381">MFEDIDIVDDQHRLGRCDRLRDVLVEMILDSVVFPRTLTDESADSMLIDVETFADATERLVTARTNQPLNVSGRDTPGVCCPWPRKPTGTRRERVPEGRKKPTDIDLRRVISVGNATHNLSRLDKEIASQFNRRSTDKSVDLCDFLTYFTLQ</sequence>
<evidence type="ECO:0000313" key="1">
    <source>
        <dbReference type="EMBL" id="EMA48496.1"/>
    </source>
</evidence>